<comment type="subcellular location">
    <subcellularLocation>
        <location evidence="11">Cell membrane</location>
        <topology evidence="11">Peripheral membrane protein</topology>
    </subcellularLocation>
</comment>
<keyword evidence="9 11" id="KW-1208">Phospholipid metabolism</keyword>
<dbReference type="PANTHER" id="PTHR35809">
    <property type="entry name" value="ARCHAETIDYLSERINE DECARBOXYLASE PROENZYME-RELATED"/>
    <property type="match status" value="1"/>
</dbReference>
<keyword evidence="5 11" id="KW-0472">Membrane</keyword>
<keyword evidence="7 11" id="KW-0594">Phospholipid biosynthesis</keyword>
<feature type="site" description="Cleavage (non-hydrolytic); by autocatalysis" evidence="11">
    <location>
        <begin position="189"/>
        <end position="190"/>
    </location>
</feature>
<feature type="modified residue" description="Pyruvic acid (Ser); by autocatalysis" evidence="11">
    <location>
        <position position="190"/>
    </location>
</feature>
<comment type="similarity">
    <text evidence="11">Belongs to the phosphatidylserine decarboxylase family. PSD-A subfamily.</text>
</comment>
<dbReference type="InterPro" id="IPR003817">
    <property type="entry name" value="PS_Dcarbxylase"/>
</dbReference>
<keyword evidence="14" id="KW-1185">Reference proteome</keyword>
<dbReference type="GO" id="GO:0005886">
    <property type="term" value="C:plasma membrane"/>
    <property type="evidence" value="ECO:0007669"/>
    <property type="project" value="UniProtKB-SubCell"/>
</dbReference>
<sequence>MRINKEGYKIIGISGVVCLLLWWLFYHLLVHDANISLLWFSAVVLLLFWFFIVAFFREPRRVRIHDADLVFAPCDGRVVVTEVVSENEYLKEEMLQISIFMSITNVHMNWVPVGGEVEYFKYHPGRFLVAWHPKSSTENERTTTVVRMPSGQKVLFRQIAGLIARRIISYMTVGHQVEQNSVCGFIKFGSRVDVLVPKDSELLVEIGDPTVGSQTPIARLRKNLENA</sequence>
<evidence type="ECO:0000256" key="3">
    <source>
        <dbReference type="ARBA" id="ARBA00022793"/>
    </source>
</evidence>
<dbReference type="GO" id="GO:0004609">
    <property type="term" value="F:phosphatidylserine decarboxylase activity"/>
    <property type="evidence" value="ECO:0007669"/>
    <property type="project" value="UniProtKB-UniRule"/>
</dbReference>
<keyword evidence="3 11" id="KW-0210">Decarboxylase</keyword>
<evidence type="ECO:0000256" key="11">
    <source>
        <dbReference type="HAMAP-Rule" id="MF_00664"/>
    </source>
</evidence>
<dbReference type="PANTHER" id="PTHR35809:SF1">
    <property type="entry name" value="ARCHAETIDYLSERINE DECARBOXYLASE PROENZYME-RELATED"/>
    <property type="match status" value="1"/>
</dbReference>
<comment type="catalytic activity">
    <reaction evidence="11">
        <text>a 1,2-diacyl-sn-glycero-3-phospho-L-serine + H(+) = a 1,2-diacyl-sn-glycero-3-phosphoethanolamine + CO2</text>
        <dbReference type="Rhea" id="RHEA:20828"/>
        <dbReference type="ChEBI" id="CHEBI:15378"/>
        <dbReference type="ChEBI" id="CHEBI:16526"/>
        <dbReference type="ChEBI" id="CHEBI:57262"/>
        <dbReference type="ChEBI" id="CHEBI:64612"/>
        <dbReference type="EC" id="4.1.1.65"/>
    </reaction>
</comment>
<comment type="subunit">
    <text evidence="11">Heterodimer of a large membrane-associated beta subunit and a small pyruvoyl-containing alpha subunit.</text>
</comment>
<dbReference type="Pfam" id="PF02666">
    <property type="entry name" value="PS_Dcarbxylase"/>
    <property type="match status" value="1"/>
</dbReference>
<feature type="transmembrane region" description="Helical" evidence="12">
    <location>
        <begin position="7"/>
        <end position="25"/>
    </location>
</feature>
<feature type="chain" id="PRO_5023426744" description="Phosphatidylserine decarboxylase beta chain" evidence="11">
    <location>
        <begin position="1"/>
        <end position="189"/>
    </location>
</feature>
<evidence type="ECO:0000256" key="10">
    <source>
        <dbReference type="ARBA" id="ARBA00023317"/>
    </source>
</evidence>
<evidence type="ECO:0000256" key="1">
    <source>
        <dbReference type="ARBA" id="ARBA00022475"/>
    </source>
</evidence>
<dbReference type="GO" id="GO:0006646">
    <property type="term" value="P:phosphatidylethanolamine biosynthetic process"/>
    <property type="evidence" value="ECO:0007669"/>
    <property type="project" value="UniProtKB-UniRule"/>
</dbReference>
<keyword evidence="12" id="KW-0812">Transmembrane</keyword>
<keyword evidence="1 11" id="KW-1003">Cell membrane</keyword>
<evidence type="ECO:0000256" key="4">
    <source>
        <dbReference type="ARBA" id="ARBA00023098"/>
    </source>
</evidence>
<organism evidence="13 14">
    <name type="scientific">Alistipes timonensis JC136</name>
    <dbReference type="NCBI Taxonomy" id="1033731"/>
    <lineage>
        <taxon>Bacteria</taxon>
        <taxon>Pseudomonadati</taxon>
        <taxon>Bacteroidota</taxon>
        <taxon>Bacteroidia</taxon>
        <taxon>Bacteroidales</taxon>
        <taxon>Rikenellaceae</taxon>
        <taxon>Alistipes</taxon>
    </lineage>
</organism>
<keyword evidence="6 11" id="KW-0865">Zymogen</keyword>
<dbReference type="InterPro" id="IPR033175">
    <property type="entry name" value="PSD-A"/>
</dbReference>
<evidence type="ECO:0000256" key="8">
    <source>
        <dbReference type="ARBA" id="ARBA00023239"/>
    </source>
</evidence>
<dbReference type="OrthoDB" id="9790893at2"/>
<feature type="transmembrane region" description="Helical" evidence="12">
    <location>
        <begin position="37"/>
        <end position="56"/>
    </location>
</feature>
<evidence type="ECO:0000313" key="14">
    <source>
        <dbReference type="Proteomes" id="UP000183253"/>
    </source>
</evidence>
<dbReference type="RefSeq" id="WP_010263301.1">
    <property type="nucleotide sequence ID" value="NZ_CAEG01000012.1"/>
</dbReference>
<keyword evidence="12" id="KW-1133">Transmembrane helix</keyword>
<keyword evidence="8 11" id="KW-0456">Lyase</keyword>
<accession>A0A1H3ZJ21</accession>
<dbReference type="AlphaFoldDB" id="A0A1H3ZJ21"/>
<evidence type="ECO:0000256" key="2">
    <source>
        <dbReference type="ARBA" id="ARBA00022516"/>
    </source>
</evidence>
<evidence type="ECO:0000313" key="13">
    <source>
        <dbReference type="EMBL" id="SEA23685.1"/>
    </source>
</evidence>
<keyword evidence="4 11" id="KW-0443">Lipid metabolism</keyword>
<evidence type="ECO:0000256" key="7">
    <source>
        <dbReference type="ARBA" id="ARBA00023209"/>
    </source>
</evidence>
<reference evidence="13 14" key="1">
    <citation type="submission" date="2016-10" db="EMBL/GenBank/DDBJ databases">
        <authorList>
            <person name="de Groot N.N."/>
        </authorList>
    </citation>
    <scope>NUCLEOTIDE SEQUENCE [LARGE SCALE GENOMIC DNA]</scope>
    <source>
        <strain evidence="13 14">DSM 25383</strain>
    </source>
</reference>
<proteinExistence type="inferred from homology"/>
<comment type="pathway">
    <text evidence="11">Phospholipid metabolism; phosphatidylethanolamine biosynthesis; phosphatidylethanolamine from CDP-diacylglycerol: step 2/2.</text>
</comment>
<keyword evidence="10 11" id="KW-0670">Pyruvate</keyword>
<dbReference type="UniPathway" id="UPA00558">
    <property type="reaction ID" value="UER00616"/>
</dbReference>
<evidence type="ECO:0000256" key="6">
    <source>
        <dbReference type="ARBA" id="ARBA00023145"/>
    </source>
</evidence>
<comment type="cofactor">
    <cofactor evidence="11">
        <name>pyruvate</name>
        <dbReference type="ChEBI" id="CHEBI:15361"/>
    </cofactor>
    <text evidence="11">Binds 1 pyruvoyl group covalently per subunit.</text>
</comment>
<evidence type="ECO:0000256" key="12">
    <source>
        <dbReference type="SAM" id="Phobius"/>
    </source>
</evidence>
<protein>
    <recommendedName>
        <fullName evidence="11">Phosphatidylserine decarboxylase proenzyme</fullName>
        <ecNumber evidence="11">4.1.1.65</ecNumber>
    </recommendedName>
    <component>
        <recommendedName>
            <fullName evidence="11">Phosphatidylserine decarboxylase alpha chain</fullName>
        </recommendedName>
    </component>
    <component>
        <recommendedName>
            <fullName evidence="11">Phosphatidylserine decarboxylase beta chain</fullName>
        </recommendedName>
    </component>
</protein>
<comment type="PTM">
    <text evidence="11">Is synthesized initially as an inactive proenzyme. Formation of the active enzyme involves a self-maturation process in which the active site pyruvoyl group is generated from an internal serine residue via an autocatalytic post-translational modification. Two non-identical subunits are generated from the proenzyme in this reaction, and the pyruvate is formed at the N-terminus of the alpha chain, which is derived from the carboxyl end of the proenzyme. The post-translation cleavage follows an unusual pathway, termed non-hydrolytic serinolysis, in which the side chain hydroxyl group of the serine supplies its oxygen atom to form the C-terminus of the beta chain, while the remainder of the serine residue undergoes an oxidative deamination to produce ammonia and the pyruvoyl prosthetic group on the alpha chain.</text>
</comment>
<name>A0A1H3ZJ21_9BACT</name>
<dbReference type="HAMAP" id="MF_00664">
    <property type="entry name" value="PS_decarb_PSD_A"/>
    <property type="match status" value="1"/>
</dbReference>
<keyword evidence="2 11" id="KW-0444">Lipid biosynthesis</keyword>
<gene>
    <name evidence="11" type="primary">psd</name>
    <name evidence="13" type="ORF">SAMN05444145_102230</name>
</gene>
<dbReference type="STRING" id="1033731.SAMN05444145_102230"/>
<dbReference type="Proteomes" id="UP000183253">
    <property type="component" value="Unassembled WGS sequence"/>
</dbReference>
<dbReference type="EMBL" id="FNRI01000002">
    <property type="protein sequence ID" value="SEA23685.1"/>
    <property type="molecule type" value="Genomic_DNA"/>
</dbReference>
<dbReference type="NCBIfam" id="NF003678">
    <property type="entry name" value="PRK05305.1-2"/>
    <property type="match status" value="1"/>
</dbReference>
<comment type="function">
    <text evidence="11">Catalyzes the formation of phosphatidylethanolamine (PtdEtn) from phosphatidylserine (PtdSer).</text>
</comment>
<feature type="active site" description="Schiff-base intermediate with substrate; via pyruvic acid" evidence="11">
    <location>
        <position position="190"/>
    </location>
</feature>
<evidence type="ECO:0000256" key="5">
    <source>
        <dbReference type="ARBA" id="ARBA00023136"/>
    </source>
</evidence>
<evidence type="ECO:0000256" key="9">
    <source>
        <dbReference type="ARBA" id="ARBA00023264"/>
    </source>
</evidence>
<feature type="chain" id="PRO_5023426743" description="Phosphatidylserine decarboxylase alpha chain" evidence="11">
    <location>
        <begin position="190"/>
        <end position="227"/>
    </location>
</feature>
<dbReference type="EC" id="4.1.1.65" evidence="11"/>